<evidence type="ECO:0000313" key="1">
    <source>
        <dbReference type="EMBL" id="MPN61919.1"/>
    </source>
</evidence>
<name>A0A645JGV6_9ZZZZ</name>
<dbReference type="AlphaFoldDB" id="A0A645JGV6"/>
<proteinExistence type="predicted"/>
<organism evidence="1">
    <name type="scientific">bioreactor metagenome</name>
    <dbReference type="NCBI Taxonomy" id="1076179"/>
    <lineage>
        <taxon>unclassified sequences</taxon>
        <taxon>metagenomes</taxon>
        <taxon>ecological metagenomes</taxon>
    </lineage>
</organism>
<accession>A0A645JGV6</accession>
<reference evidence="1" key="1">
    <citation type="submission" date="2019-08" db="EMBL/GenBank/DDBJ databases">
        <authorList>
            <person name="Kucharzyk K."/>
            <person name="Murdoch R.W."/>
            <person name="Higgins S."/>
            <person name="Loffler F."/>
        </authorList>
    </citation>
    <scope>NUCLEOTIDE SEQUENCE</scope>
</reference>
<gene>
    <name evidence="1" type="ORF">SDC9_209665</name>
</gene>
<sequence length="53" mass="5939">MEVEFVNRRPGSPVRMGYFLSAFEKVAAPGLPGWVAEFPSVMLKDLVRDAELQ</sequence>
<dbReference type="EMBL" id="VSSQ01139212">
    <property type="protein sequence ID" value="MPN61919.1"/>
    <property type="molecule type" value="Genomic_DNA"/>
</dbReference>
<protein>
    <submittedName>
        <fullName evidence="1">Uncharacterized protein</fullName>
    </submittedName>
</protein>
<comment type="caution">
    <text evidence="1">The sequence shown here is derived from an EMBL/GenBank/DDBJ whole genome shotgun (WGS) entry which is preliminary data.</text>
</comment>